<dbReference type="RefSeq" id="WP_157297667.1">
    <property type="nucleotide sequence ID" value="NZ_BAAAZB010000005.1"/>
</dbReference>
<accession>A0A6N8J1R0</accession>
<dbReference type="InterPro" id="IPR018958">
    <property type="entry name" value="Knr4/Smi1-like_dom"/>
</dbReference>
<gene>
    <name evidence="2" type="ORF">GO495_00030</name>
</gene>
<dbReference type="OrthoDB" id="9795554at2"/>
<feature type="domain" description="Knr4/Smi1-like" evidence="1">
    <location>
        <begin position="13"/>
        <end position="124"/>
    </location>
</feature>
<comment type="caution">
    <text evidence="2">The sequence shown here is derived from an EMBL/GenBank/DDBJ whole genome shotgun (WGS) entry which is preliminary data.</text>
</comment>
<evidence type="ECO:0000313" key="2">
    <source>
        <dbReference type="EMBL" id="MVT38953.1"/>
    </source>
</evidence>
<evidence type="ECO:0000313" key="3">
    <source>
        <dbReference type="Proteomes" id="UP000468388"/>
    </source>
</evidence>
<dbReference type="SUPFAM" id="SSF160631">
    <property type="entry name" value="SMI1/KNR4-like"/>
    <property type="match status" value="1"/>
</dbReference>
<dbReference type="AlphaFoldDB" id="A0A6N8J1R0"/>
<dbReference type="InterPro" id="IPR037883">
    <property type="entry name" value="Knr4/Smi1-like_sf"/>
</dbReference>
<organism evidence="2 3">
    <name type="scientific">Chitinophaga oryziterrae</name>
    <dbReference type="NCBI Taxonomy" id="1031224"/>
    <lineage>
        <taxon>Bacteria</taxon>
        <taxon>Pseudomonadati</taxon>
        <taxon>Bacteroidota</taxon>
        <taxon>Chitinophagia</taxon>
        <taxon>Chitinophagales</taxon>
        <taxon>Chitinophagaceae</taxon>
        <taxon>Chitinophaga</taxon>
    </lineage>
</organism>
<reference evidence="2 3" key="1">
    <citation type="submission" date="2019-12" db="EMBL/GenBank/DDBJ databases">
        <title>The draft genomic sequence of strain Chitinophaga oryziterrae JCM 16595.</title>
        <authorList>
            <person name="Zhang X."/>
        </authorList>
    </citation>
    <scope>NUCLEOTIDE SEQUENCE [LARGE SCALE GENOMIC DNA]</scope>
    <source>
        <strain evidence="2 3">JCM 16595</strain>
    </source>
</reference>
<dbReference type="EMBL" id="WRXO01000001">
    <property type="protein sequence ID" value="MVT38953.1"/>
    <property type="molecule type" value="Genomic_DNA"/>
</dbReference>
<protein>
    <recommendedName>
        <fullName evidence="1">Knr4/Smi1-like domain-containing protein</fullName>
    </recommendedName>
</protein>
<evidence type="ECO:0000259" key="1">
    <source>
        <dbReference type="Pfam" id="PF09346"/>
    </source>
</evidence>
<dbReference type="Gene3D" id="3.40.1580.10">
    <property type="entry name" value="SMI1/KNR4-like"/>
    <property type="match status" value="1"/>
</dbReference>
<sequence length="133" mass="15274">MQKHIEHLKRNAPCDHNELSIFLSQIDFTPPADYIDFMKIANGAEGTIGENSYLQIWQVGELIQNNKDYEVDIYAPVYFIFATNLGGTAYAFNKIDSSIVQFEFMGMLIDDDPIFCGTTLTEFFSYLYIQTEE</sequence>
<name>A0A6N8J1R0_9BACT</name>
<proteinExistence type="predicted"/>
<keyword evidence="3" id="KW-1185">Reference proteome</keyword>
<dbReference type="Pfam" id="PF09346">
    <property type="entry name" value="SMI1_KNR4"/>
    <property type="match status" value="1"/>
</dbReference>
<dbReference type="Proteomes" id="UP000468388">
    <property type="component" value="Unassembled WGS sequence"/>
</dbReference>